<evidence type="ECO:0000256" key="10">
    <source>
        <dbReference type="ARBA" id="ARBA00022932"/>
    </source>
</evidence>
<evidence type="ECO:0000259" key="13">
    <source>
        <dbReference type="SMART" id="SM00382"/>
    </source>
</evidence>
<keyword evidence="10" id="KW-0239">DNA-directed DNA polymerase</keyword>
<dbReference type="PANTHER" id="PTHR11669:SF0">
    <property type="entry name" value="PROTEIN STICHEL-LIKE 2"/>
    <property type="match status" value="1"/>
</dbReference>
<dbReference type="CDD" id="cd18137">
    <property type="entry name" value="HLD_clamp_pol_III_gamma_tau"/>
    <property type="match status" value="1"/>
</dbReference>
<comment type="catalytic activity">
    <reaction evidence="11">
        <text>DNA(n) + a 2'-deoxyribonucleoside 5'-triphosphate = DNA(n+1) + diphosphate</text>
        <dbReference type="Rhea" id="RHEA:22508"/>
        <dbReference type="Rhea" id="RHEA-COMP:17339"/>
        <dbReference type="Rhea" id="RHEA-COMP:17340"/>
        <dbReference type="ChEBI" id="CHEBI:33019"/>
        <dbReference type="ChEBI" id="CHEBI:61560"/>
        <dbReference type="ChEBI" id="CHEBI:173112"/>
        <dbReference type="EC" id="2.7.7.7"/>
    </reaction>
</comment>
<dbReference type="InterPro" id="IPR008921">
    <property type="entry name" value="DNA_pol3_clamp-load_cplx_C"/>
</dbReference>
<evidence type="ECO:0000256" key="1">
    <source>
        <dbReference type="ARBA" id="ARBA00006360"/>
    </source>
</evidence>
<dbReference type="InterPro" id="IPR048448">
    <property type="entry name" value="DnaX-like_C"/>
</dbReference>
<dbReference type="InterPro" id="IPR022754">
    <property type="entry name" value="DNA_pol_III_gamma-3"/>
</dbReference>
<proteinExistence type="inferred from homology"/>
<dbReference type="Gene3D" id="1.20.272.10">
    <property type="match status" value="1"/>
</dbReference>
<keyword evidence="6" id="KW-0479">Metal-binding</keyword>
<evidence type="ECO:0000313" key="14">
    <source>
        <dbReference type="EMBL" id="MEN1760089.1"/>
    </source>
</evidence>
<comment type="caution">
    <text evidence="14">The sequence shown here is derived from an EMBL/GenBank/DDBJ whole genome shotgun (WGS) entry which is preliminary data.</text>
</comment>
<evidence type="ECO:0000256" key="12">
    <source>
        <dbReference type="SAM" id="MobiDB-lite"/>
    </source>
</evidence>
<feature type="compositionally biased region" description="Basic and acidic residues" evidence="12">
    <location>
        <begin position="453"/>
        <end position="471"/>
    </location>
</feature>
<evidence type="ECO:0000256" key="2">
    <source>
        <dbReference type="ARBA" id="ARBA00012417"/>
    </source>
</evidence>
<dbReference type="Gene3D" id="1.10.8.60">
    <property type="match status" value="1"/>
</dbReference>
<dbReference type="InterPro" id="IPR045085">
    <property type="entry name" value="HLD_clamp_pol_III_gamma_tau"/>
</dbReference>
<name>A0ABU9VSF8_9CLOT</name>
<keyword evidence="3 14" id="KW-0808">Transferase</keyword>
<sequence>MAYKALYRKWRPEVFEEVIGQRQVIRTLKNQITTDSISHAYLFSGIRGTGKTSTAKIFARAINCLNPTNGDPCNVCEVCRSILSEQMMDVLEIDAASNNGVDHIREIRENVKYPPVKSRYKVYIIDEVHMLSTGAFNALLKTLEEPPDYVVFILATTELHKIPATVLSRCLRFTFKPLSLEEIRQRLLTICRSLGVDYEEAAVTTIALNGEGALRDSLSILDQCLAYHPGELHYHQVVEVLGSINENLLFQLAAHVSQGKALEALRLVQSLYLEGKDLQQLVTDAMKHYRWLLMASLNATVEGWETLPEATREQYLEQSRSYQTGDLTVIIRQLAETEYIMKRSAQPQLMLENSLITLCHQMKTGALAQTSRVVSENGKTPRQPRDLQETTQAMDQKNITQLDQRIGRIEDFLNRLKQRKTSGTAPSAPYSQPNHPSTAGVSSEAAPGLNGKAVDEAGHEQRNSEKQKPDSPEDQELQVETPAGTTSEEAMPAEGRNPEKQQASMKPVTEATATNTAAVSNTVNEVTVVRETVAAFEETGDGEPPASCGTGEAAPLTFDMIRQMWPHVLDQMRTDKKVSIQAMVREAQLTQLSGCELTLTFLPEQTILCERLGREDIKDYLATLIQQKTGRRLRLKLEVKEAEPQHSSSDQVIEKLKQVVPEELVEVVEDDQDDPDLM</sequence>
<evidence type="ECO:0000256" key="5">
    <source>
        <dbReference type="ARBA" id="ARBA00022705"/>
    </source>
</evidence>
<keyword evidence="7" id="KW-0547">Nucleotide-binding</keyword>
<organism evidence="14 15">
    <name type="scientific">Anoxynatronum sibiricum</name>
    <dbReference type="NCBI Taxonomy" id="210623"/>
    <lineage>
        <taxon>Bacteria</taxon>
        <taxon>Bacillati</taxon>
        <taxon>Bacillota</taxon>
        <taxon>Clostridia</taxon>
        <taxon>Eubacteriales</taxon>
        <taxon>Clostridiaceae</taxon>
        <taxon>Anoxynatronum</taxon>
    </lineage>
</organism>
<evidence type="ECO:0000256" key="4">
    <source>
        <dbReference type="ARBA" id="ARBA00022695"/>
    </source>
</evidence>
<reference evidence="14 15" key="1">
    <citation type="submission" date="2024-04" db="EMBL/GenBank/DDBJ databases">
        <title>Genome sequencing and metabolic network reconstruction of aminoacids and betaine degradation by Anoxynatronum sibiricum.</title>
        <authorList>
            <person name="Detkova E.N."/>
            <person name="Boltjanskaja Y.V."/>
            <person name="Mardanov A.V."/>
            <person name="Kevbrin V."/>
        </authorList>
    </citation>
    <scope>NUCLEOTIDE SEQUENCE [LARGE SCALE GENOMIC DNA]</scope>
    <source>
        <strain evidence="14 15">Z-7981</strain>
    </source>
</reference>
<dbReference type="GO" id="GO:0003887">
    <property type="term" value="F:DNA-directed DNA polymerase activity"/>
    <property type="evidence" value="ECO:0007669"/>
    <property type="project" value="UniProtKB-EC"/>
</dbReference>
<dbReference type="CDD" id="cd00009">
    <property type="entry name" value="AAA"/>
    <property type="match status" value="1"/>
</dbReference>
<dbReference type="PANTHER" id="PTHR11669">
    <property type="entry name" value="REPLICATION FACTOR C / DNA POLYMERASE III GAMMA-TAU SUBUNIT"/>
    <property type="match status" value="1"/>
</dbReference>
<gene>
    <name evidence="14" type="primary">dnaX</name>
    <name evidence="14" type="ORF">AAIG11_06375</name>
</gene>
<keyword evidence="5" id="KW-0235">DNA replication</keyword>
<dbReference type="InterPro" id="IPR012763">
    <property type="entry name" value="DNA_pol_III_sug/sutau_N"/>
</dbReference>
<dbReference type="InterPro" id="IPR003593">
    <property type="entry name" value="AAA+_ATPase"/>
</dbReference>
<feature type="compositionally biased region" description="Polar residues" evidence="12">
    <location>
        <begin position="421"/>
        <end position="441"/>
    </location>
</feature>
<dbReference type="EMBL" id="JBCITM010000005">
    <property type="protein sequence ID" value="MEN1760089.1"/>
    <property type="molecule type" value="Genomic_DNA"/>
</dbReference>
<keyword evidence="8" id="KW-0862">Zinc</keyword>
<dbReference type="SUPFAM" id="SSF48019">
    <property type="entry name" value="post-AAA+ oligomerization domain-like"/>
    <property type="match status" value="1"/>
</dbReference>
<evidence type="ECO:0000313" key="15">
    <source>
        <dbReference type="Proteomes" id="UP001407405"/>
    </source>
</evidence>
<dbReference type="InterPro" id="IPR050238">
    <property type="entry name" value="DNA_Rep/Repair_Clamp_Loader"/>
</dbReference>
<evidence type="ECO:0000256" key="3">
    <source>
        <dbReference type="ARBA" id="ARBA00022679"/>
    </source>
</evidence>
<protein>
    <recommendedName>
        <fullName evidence="2">DNA-directed DNA polymerase</fullName>
        <ecNumber evidence="2">2.7.7.7</ecNumber>
    </recommendedName>
</protein>
<evidence type="ECO:0000256" key="8">
    <source>
        <dbReference type="ARBA" id="ARBA00022833"/>
    </source>
</evidence>
<accession>A0ABU9VSF8</accession>
<comment type="similarity">
    <text evidence="1">Belongs to the DnaX/STICHEL family.</text>
</comment>
<dbReference type="Gene3D" id="3.40.50.300">
    <property type="entry name" value="P-loop containing nucleotide triphosphate hydrolases"/>
    <property type="match status" value="1"/>
</dbReference>
<dbReference type="SMART" id="SM00382">
    <property type="entry name" value="AAA"/>
    <property type="match status" value="1"/>
</dbReference>
<dbReference type="Pfam" id="PF22608">
    <property type="entry name" value="DNAX_ATPase_lid"/>
    <property type="match status" value="1"/>
</dbReference>
<evidence type="ECO:0000256" key="7">
    <source>
        <dbReference type="ARBA" id="ARBA00022741"/>
    </source>
</evidence>
<evidence type="ECO:0000256" key="6">
    <source>
        <dbReference type="ARBA" id="ARBA00022723"/>
    </source>
</evidence>
<keyword evidence="15" id="KW-1185">Reference proteome</keyword>
<dbReference type="NCBIfam" id="NF004046">
    <property type="entry name" value="PRK05563.1"/>
    <property type="match status" value="1"/>
</dbReference>
<evidence type="ECO:0000256" key="9">
    <source>
        <dbReference type="ARBA" id="ARBA00022840"/>
    </source>
</evidence>
<dbReference type="Proteomes" id="UP001407405">
    <property type="component" value="Unassembled WGS sequence"/>
</dbReference>
<dbReference type="Pfam" id="PF20964">
    <property type="entry name" value="DnaX_C"/>
    <property type="match status" value="1"/>
</dbReference>
<dbReference type="EC" id="2.7.7.7" evidence="2"/>
<keyword evidence="9" id="KW-0067">ATP-binding</keyword>
<dbReference type="NCBIfam" id="TIGR02397">
    <property type="entry name" value="dnaX_nterm"/>
    <property type="match status" value="1"/>
</dbReference>
<feature type="compositionally biased region" description="Polar residues" evidence="12">
    <location>
        <begin position="389"/>
        <end position="403"/>
    </location>
</feature>
<dbReference type="RefSeq" id="WP_343185409.1">
    <property type="nucleotide sequence ID" value="NZ_JBCITM010000005.1"/>
</dbReference>
<keyword evidence="4 14" id="KW-0548">Nucleotidyltransferase</keyword>
<feature type="region of interest" description="Disordered" evidence="12">
    <location>
        <begin position="371"/>
        <end position="403"/>
    </location>
</feature>
<feature type="compositionally biased region" description="Polar residues" evidence="12">
    <location>
        <begin position="371"/>
        <end position="380"/>
    </location>
</feature>
<dbReference type="Pfam" id="PF12169">
    <property type="entry name" value="DNA_pol3_gamma3"/>
    <property type="match status" value="1"/>
</dbReference>
<dbReference type="SUPFAM" id="SSF52540">
    <property type="entry name" value="P-loop containing nucleoside triphosphate hydrolases"/>
    <property type="match status" value="1"/>
</dbReference>
<feature type="region of interest" description="Disordered" evidence="12">
    <location>
        <begin position="421"/>
        <end position="519"/>
    </location>
</feature>
<evidence type="ECO:0000256" key="11">
    <source>
        <dbReference type="ARBA" id="ARBA00049244"/>
    </source>
</evidence>
<dbReference type="Pfam" id="PF13177">
    <property type="entry name" value="DNA_pol3_delta2"/>
    <property type="match status" value="1"/>
</dbReference>
<feature type="compositionally biased region" description="Low complexity" evidence="12">
    <location>
        <begin position="508"/>
        <end position="519"/>
    </location>
</feature>
<dbReference type="InterPro" id="IPR027417">
    <property type="entry name" value="P-loop_NTPase"/>
</dbReference>
<feature type="domain" description="AAA+ ATPase" evidence="13">
    <location>
        <begin position="37"/>
        <end position="178"/>
    </location>
</feature>